<proteinExistence type="predicted"/>
<sequence length="174" mass="17917">MWPMLCMRFESLLSSVLCAGIAAVRVDVFTAVGAALFSWNSWLKASSHDESTVGLWDMKLLSAVALPVALLASGDGAEPGDGAEQGESITAPLSVISGASTSASGVEYSAVSCIAGNCRPSSELVGEGASGVGDGTGLGSVFVFASSFFFNAFTRLPKFLYADATIRASPFWLS</sequence>
<name>A0A6M2D9C9_RHIMP</name>
<organism evidence="2">
    <name type="scientific">Rhipicephalus microplus</name>
    <name type="common">Cattle tick</name>
    <name type="synonym">Boophilus microplus</name>
    <dbReference type="NCBI Taxonomy" id="6941"/>
    <lineage>
        <taxon>Eukaryota</taxon>
        <taxon>Metazoa</taxon>
        <taxon>Ecdysozoa</taxon>
        <taxon>Arthropoda</taxon>
        <taxon>Chelicerata</taxon>
        <taxon>Arachnida</taxon>
        <taxon>Acari</taxon>
        <taxon>Parasitiformes</taxon>
        <taxon>Ixodida</taxon>
        <taxon>Ixodoidea</taxon>
        <taxon>Ixodidae</taxon>
        <taxon>Rhipicephalinae</taxon>
        <taxon>Rhipicephalus</taxon>
        <taxon>Boophilus</taxon>
    </lineage>
</organism>
<dbReference type="AlphaFoldDB" id="A0A6M2D9C9"/>
<dbReference type="EMBL" id="GHWJ01009707">
    <property type="protein sequence ID" value="NOV42444.1"/>
    <property type="molecule type" value="Transcribed_RNA"/>
</dbReference>
<protein>
    <submittedName>
        <fullName evidence="2">Putative secreted protein ovary overexpressed</fullName>
    </submittedName>
</protein>
<reference evidence="2" key="1">
    <citation type="submission" date="2019-09" db="EMBL/GenBank/DDBJ databases">
        <title>Organ-specific transcriptomic study of the physiology of the cattle tick, Rhipicephalus microplus.</title>
        <authorList>
            <person name="Tirloni L."/>
            <person name="Braz G."/>
            <person name="Gandara A.C.P."/>
            <person name="Sabadin G.A."/>
            <person name="da Silva R.M."/>
            <person name="Guizzo M.G."/>
            <person name="Machado J.A."/>
            <person name="Costa E.P."/>
            <person name="Gomes H.F."/>
            <person name="Moraes J."/>
            <person name="Mota M.B.S."/>
            <person name="Mesquita R.D."/>
            <person name="Alvarenga P.H."/>
            <person name="Alves F."/>
            <person name="Seixas A."/>
            <person name="da Fonseca R.N."/>
            <person name="Fogaca A."/>
            <person name="Logullo C."/>
            <person name="Tanaka A."/>
            <person name="Daffre S."/>
            <person name="Termignoni C."/>
            <person name="Vaz I.S.Jr."/>
            <person name="Oliveira P.L."/>
            <person name="Ribeiro J.M."/>
        </authorList>
    </citation>
    <scope>NUCLEOTIDE SEQUENCE</scope>
    <source>
        <strain evidence="2">Porto Alegre</strain>
    </source>
</reference>
<evidence type="ECO:0000256" key="1">
    <source>
        <dbReference type="SAM" id="SignalP"/>
    </source>
</evidence>
<feature type="chain" id="PRO_5026682990" evidence="1">
    <location>
        <begin position="19"/>
        <end position="174"/>
    </location>
</feature>
<accession>A0A6M2D9C9</accession>
<keyword evidence="1" id="KW-0732">Signal</keyword>
<evidence type="ECO:0000313" key="2">
    <source>
        <dbReference type="EMBL" id="NOV42444.1"/>
    </source>
</evidence>
<feature type="signal peptide" evidence="1">
    <location>
        <begin position="1"/>
        <end position="18"/>
    </location>
</feature>